<comment type="caution">
    <text evidence="11">The sequence shown here is derived from an EMBL/GenBank/DDBJ whole genome shotgun (WGS) entry which is preliminary data.</text>
</comment>
<dbReference type="PRINTS" id="PR00260">
    <property type="entry name" value="CHEMTRNSDUCR"/>
</dbReference>
<evidence type="ECO:0000256" key="4">
    <source>
        <dbReference type="ARBA" id="ARBA00029447"/>
    </source>
</evidence>
<keyword evidence="12" id="KW-1185">Reference proteome</keyword>
<evidence type="ECO:0000256" key="3">
    <source>
        <dbReference type="ARBA" id="ARBA00023224"/>
    </source>
</evidence>
<sequence>MKFTNLKLVYKVMCVLIAMAGVAIFGVVFSDKKISEVETTYMELVEHTSPTLVAMTRLNLRLVILSSGMYETFAFHGEDAKSARDEVKKARKEYQEQVSQLQKLDPDDSTIYESFLDDFEDISDEANKAADLAMAGRVDQALPIAHKVDDAIDELRTKIRNKTNADSQEMERKAEQAAATAESAQTENMVVSLIGLGVVFMLAVWMTIGLISRPLARMSVTMAALAGGDLTVSVDGQKRKDEVGDMAKAVDVFKQNAIAVKQLEAEQEAQKARAEAEKRAAMNDLADRFEVEVMGVVQAVSASAQQLQANAETMSSAAEETSRQSNAVAAASEQATTNVQTVAAAAEELSKSIHEIAEQVTSAATATTTATNQASSTVTLVQGLAQSAQRIGEVVGLIGDVSAQTNLLALNATIEAARAGEAGRGFAVVAQEVKQLAAQTSRATEEIASQIQAVQGATNEVVQAITGISNSISQIDNISGAIATAVEEQGAATQEIARNVVQASTGTKEVSSNISGVSEAAASTGKVSEEIVGASVSLAKQANDLRDQVSAFIGRVRVA</sequence>
<protein>
    <submittedName>
        <fullName evidence="11">Methyl-accepting chemotaxis protein</fullName>
    </submittedName>
</protein>
<dbReference type="PROSITE" id="PS50111">
    <property type="entry name" value="CHEMOTAXIS_TRANSDUC_2"/>
    <property type="match status" value="1"/>
</dbReference>
<feature type="coiled-coil region" evidence="6">
    <location>
        <begin position="77"/>
        <end position="104"/>
    </location>
</feature>
<keyword evidence="2" id="KW-1003">Cell membrane</keyword>
<keyword evidence="7" id="KW-0472">Membrane</keyword>
<keyword evidence="7" id="KW-1133">Transmembrane helix</keyword>
<keyword evidence="2" id="KW-0997">Cell inner membrane</keyword>
<evidence type="ECO:0000259" key="10">
    <source>
        <dbReference type="PROSITE" id="PS50885"/>
    </source>
</evidence>
<comment type="subcellular location">
    <subcellularLocation>
        <location evidence="1">Cell inner membrane</location>
        <topology evidence="1">Multi-pass membrane protein</topology>
    </subcellularLocation>
</comment>
<dbReference type="SMART" id="SM00304">
    <property type="entry name" value="HAMP"/>
    <property type="match status" value="1"/>
</dbReference>
<keyword evidence="6" id="KW-0175">Coiled coil</keyword>
<dbReference type="Gene3D" id="1.10.287.950">
    <property type="entry name" value="Methyl-accepting chemotaxis protein"/>
    <property type="match status" value="1"/>
</dbReference>
<dbReference type="RefSeq" id="WP_114956725.1">
    <property type="nucleotide sequence ID" value="NZ_JBHSJF010000006.1"/>
</dbReference>
<evidence type="ECO:0000256" key="7">
    <source>
        <dbReference type="SAM" id="Phobius"/>
    </source>
</evidence>
<feature type="transmembrane region" description="Helical" evidence="7">
    <location>
        <begin position="189"/>
        <end position="212"/>
    </location>
</feature>
<evidence type="ECO:0000256" key="5">
    <source>
        <dbReference type="PROSITE-ProRule" id="PRU00284"/>
    </source>
</evidence>
<keyword evidence="3 5" id="KW-0807">Transducer</keyword>
<dbReference type="SMART" id="SM00283">
    <property type="entry name" value="MA"/>
    <property type="match status" value="1"/>
</dbReference>
<feature type="domain" description="HAMP" evidence="10">
    <location>
        <begin position="209"/>
        <end position="262"/>
    </location>
</feature>
<dbReference type="InterPro" id="IPR004090">
    <property type="entry name" value="Chemotax_Me-accpt_rcpt"/>
</dbReference>
<evidence type="ECO:0000256" key="1">
    <source>
        <dbReference type="ARBA" id="ARBA00004429"/>
    </source>
</evidence>
<feature type="domain" description="Methyl-accepting transducer" evidence="8">
    <location>
        <begin position="303"/>
        <end position="539"/>
    </location>
</feature>
<dbReference type="InterPro" id="IPR004089">
    <property type="entry name" value="MCPsignal_dom"/>
</dbReference>
<comment type="similarity">
    <text evidence="4">Belongs to the methyl-accepting chemotaxis (MCP) protein family.</text>
</comment>
<accession>A0ABV9Z4K1</accession>
<reference evidence="12" key="1">
    <citation type="journal article" date="2019" name="Int. J. Syst. Evol. Microbiol.">
        <title>The Global Catalogue of Microorganisms (GCM) 10K type strain sequencing project: providing services to taxonomists for standard genome sequencing and annotation.</title>
        <authorList>
            <consortium name="The Broad Institute Genomics Platform"/>
            <consortium name="The Broad Institute Genome Sequencing Center for Infectious Disease"/>
            <person name="Wu L."/>
            <person name="Ma J."/>
        </authorList>
    </citation>
    <scope>NUCLEOTIDE SEQUENCE [LARGE SCALE GENOMIC DNA]</scope>
    <source>
        <strain evidence="12">CGMCC 1.16444</strain>
    </source>
</reference>
<organism evidence="11 12">
    <name type="scientific">Flaviflagellibacter deserti</name>
    <dbReference type="NCBI Taxonomy" id="2267266"/>
    <lineage>
        <taxon>Bacteria</taxon>
        <taxon>Pseudomonadati</taxon>
        <taxon>Pseudomonadota</taxon>
        <taxon>Alphaproteobacteria</taxon>
        <taxon>Hyphomicrobiales</taxon>
        <taxon>Flaviflagellibacter</taxon>
    </lineage>
</organism>
<dbReference type="Pfam" id="PF00015">
    <property type="entry name" value="MCPsignal"/>
    <property type="match status" value="1"/>
</dbReference>
<dbReference type="PROSITE" id="PS50192">
    <property type="entry name" value="T_SNARE"/>
    <property type="match status" value="1"/>
</dbReference>
<feature type="domain" description="T-SNARE coiled-coil homology" evidence="9">
    <location>
        <begin position="455"/>
        <end position="517"/>
    </location>
</feature>
<feature type="coiled-coil region" evidence="6">
    <location>
        <begin position="260"/>
        <end position="324"/>
    </location>
</feature>
<evidence type="ECO:0000313" key="12">
    <source>
        <dbReference type="Proteomes" id="UP001595796"/>
    </source>
</evidence>
<dbReference type="CDD" id="cd06225">
    <property type="entry name" value="HAMP"/>
    <property type="match status" value="1"/>
</dbReference>
<proteinExistence type="inferred from homology"/>
<dbReference type="PANTHER" id="PTHR32089:SF112">
    <property type="entry name" value="LYSOZYME-LIKE PROTEIN-RELATED"/>
    <property type="match status" value="1"/>
</dbReference>
<dbReference type="PANTHER" id="PTHR32089">
    <property type="entry name" value="METHYL-ACCEPTING CHEMOTAXIS PROTEIN MCPB"/>
    <property type="match status" value="1"/>
</dbReference>
<dbReference type="EMBL" id="JBHSJF010000006">
    <property type="protein sequence ID" value="MFC5069066.1"/>
    <property type="molecule type" value="Genomic_DNA"/>
</dbReference>
<dbReference type="Pfam" id="PF00672">
    <property type="entry name" value="HAMP"/>
    <property type="match status" value="1"/>
</dbReference>
<dbReference type="Gene3D" id="1.10.8.500">
    <property type="entry name" value="HAMP domain in histidine kinase"/>
    <property type="match status" value="1"/>
</dbReference>
<evidence type="ECO:0000259" key="8">
    <source>
        <dbReference type="PROSITE" id="PS50111"/>
    </source>
</evidence>
<gene>
    <name evidence="11" type="ORF">ACFPFW_13700</name>
</gene>
<evidence type="ECO:0000256" key="6">
    <source>
        <dbReference type="SAM" id="Coils"/>
    </source>
</evidence>
<evidence type="ECO:0000259" key="9">
    <source>
        <dbReference type="PROSITE" id="PS50192"/>
    </source>
</evidence>
<evidence type="ECO:0000313" key="11">
    <source>
        <dbReference type="EMBL" id="MFC5069066.1"/>
    </source>
</evidence>
<name>A0ABV9Z4K1_9HYPH</name>
<dbReference type="PROSITE" id="PS50885">
    <property type="entry name" value="HAMP"/>
    <property type="match status" value="1"/>
</dbReference>
<dbReference type="InterPro" id="IPR000727">
    <property type="entry name" value="T_SNARE_dom"/>
</dbReference>
<feature type="coiled-coil region" evidence="6">
    <location>
        <begin position="160"/>
        <end position="187"/>
    </location>
</feature>
<dbReference type="InterPro" id="IPR003660">
    <property type="entry name" value="HAMP_dom"/>
</dbReference>
<dbReference type="SUPFAM" id="SSF58104">
    <property type="entry name" value="Methyl-accepting chemotaxis protein (MCP) signaling domain"/>
    <property type="match status" value="1"/>
</dbReference>
<evidence type="ECO:0000256" key="2">
    <source>
        <dbReference type="ARBA" id="ARBA00022519"/>
    </source>
</evidence>
<keyword evidence="7" id="KW-0812">Transmembrane</keyword>
<dbReference type="Proteomes" id="UP001595796">
    <property type="component" value="Unassembled WGS sequence"/>
</dbReference>